<dbReference type="AlphaFoldDB" id="A0A1L9SM31"/>
<dbReference type="CDD" id="cd22952">
    <property type="entry name" value="ART10-like"/>
    <property type="match status" value="1"/>
</dbReference>
<dbReference type="GO" id="GO:0005886">
    <property type="term" value="C:plasma membrane"/>
    <property type="evidence" value="ECO:0007669"/>
    <property type="project" value="TreeGrafter"/>
</dbReference>
<feature type="compositionally biased region" description="Pro residues" evidence="1">
    <location>
        <begin position="450"/>
        <end position="463"/>
    </location>
</feature>
<organism evidence="3 4">
    <name type="scientific">Penicilliopsis zonata CBS 506.65</name>
    <dbReference type="NCBI Taxonomy" id="1073090"/>
    <lineage>
        <taxon>Eukaryota</taxon>
        <taxon>Fungi</taxon>
        <taxon>Dikarya</taxon>
        <taxon>Ascomycota</taxon>
        <taxon>Pezizomycotina</taxon>
        <taxon>Eurotiomycetes</taxon>
        <taxon>Eurotiomycetidae</taxon>
        <taxon>Eurotiales</taxon>
        <taxon>Aspergillaceae</taxon>
        <taxon>Penicilliopsis</taxon>
    </lineage>
</organism>
<proteinExistence type="predicted"/>
<feature type="domain" description="Arrestin-like N-terminal" evidence="2">
    <location>
        <begin position="4"/>
        <end position="118"/>
    </location>
</feature>
<accession>A0A1L9SM31</accession>
<dbReference type="GO" id="GO:0070086">
    <property type="term" value="P:ubiquitin-dependent endocytosis"/>
    <property type="evidence" value="ECO:0007669"/>
    <property type="project" value="TreeGrafter"/>
</dbReference>
<evidence type="ECO:0000256" key="1">
    <source>
        <dbReference type="SAM" id="MobiDB-lite"/>
    </source>
</evidence>
<evidence type="ECO:0000259" key="2">
    <source>
        <dbReference type="Pfam" id="PF00339"/>
    </source>
</evidence>
<dbReference type="GeneID" id="34612218"/>
<evidence type="ECO:0000313" key="4">
    <source>
        <dbReference type="Proteomes" id="UP000184188"/>
    </source>
</evidence>
<dbReference type="Pfam" id="PF00339">
    <property type="entry name" value="Arrestin_N"/>
    <property type="match status" value="1"/>
</dbReference>
<reference evidence="4" key="1">
    <citation type="journal article" date="2017" name="Genome Biol.">
        <title>Comparative genomics reveals high biological diversity and specific adaptations in the industrially and medically important fungal genus Aspergillus.</title>
        <authorList>
            <person name="de Vries R.P."/>
            <person name="Riley R."/>
            <person name="Wiebenga A."/>
            <person name="Aguilar-Osorio G."/>
            <person name="Amillis S."/>
            <person name="Uchima C.A."/>
            <person name="Anderluh G."/>
            <person name="Asadollahi M."/>
            <person name="Askin M."/>
            <person name="Barry K."/>
            <person name="Battaglia E."/>
            <person name="Bayram O."/>
            <person name="Benocci T."/>
            <person name="Braus-Stromeyer S.A."/>
            <person name="Caldana C."/>
            <person name="Canovas D."/>
            <person name="Cerqueira G.C."/>
            <person name="Chen F."/>
            <person name="Chen W."/>
            <person name="Choi C."/>
            <person name="Clum A."/>
            <person name="Dos Santos R.A."/>
            <person name="Damasio A.R."/>
            <person name="Diallinas G."/>
            <person name="Emri T."/>
            <person name="Fekete E."/>
            <person name="Flipphi M."/>
            <person name="Freyberg S."/>
            <person name="Gallo A."/>
            <person name="Gournas C."/>
            <person name="Habgood R."/>
            <person name="Hainaut M."/>
            <person name="Harispe M.L."/>
            <person name="Henrissat B."/>
            <person name="Hilden K.S."/>
            <person name="Hope R."/>
            <person name="Hossain A."/>
            <person name="Karabika E."/>
            <person name="Karaffa L."/>
            <person name="Karanyi Z."/>
            <person name="Krasevec N."/>
            <person name="Kuo A."/>
            <person name="Kusch H."/>
            <person name="LaButti K."/>
            <person name="Lagendijk E.L."/>
            <person name="Lapidus A."/>
            <person name="Levasseur A."/>
            <person name="Lindquist E."/>
            <person name="Lipzen A."/>
            <person name="Logrieco A.F."/>
            <person name="MacCabe A."/>
            <person name="Maekelae M.R."/>
            <person name="Malavazi I."/>
            <person name="Melin P."/>
            <person name="Meyer V."/>
            <person name="Mielnichuk N."/>
            <person name="Miskei M."/>
            <person name="Molnar A.P."/>
            <person name="Mule G."/>
            <person name="Ngan C.Y."/>
            <person name="Orejas M."/>
            <person name="Orosz E."/>
            <person name="Ouedraogo J.P."/>
            <person name="Overkamp K.M."/>
            <person name="Park H.-S."/>
            <person name="Perrone G."/>
            <person name="Piumi F."/>
            <person name="Punt P.J."/>
            <person name="Ram A.F."/>
            <person name="Ramon A."/>
            <person name="Rauscher S."/>
            <person name="Record E."/>
            <person name="Riano-Pachon D.M."/>
            <person name="Robert V."/>
            <person name="Roehrig J."/>
            <person name="Ruller R."/>
            <person name="Salamov A."/>
            <person name="Salih N.S."/>
            <person name="Samson R.A."/>
            <person name="Sandor E."/>
            <person name="Sanguinetti M."/>
            <person name="Schuetze T."/>
            <person name="Sepcic K."/>
            <person name="Shelest E."/>
            <person name="Sherlock G."/>
            <person name="Sophianopoulou V."/>
            <person name="Squina F.M."/>
            <person name="Sun H."/>
            <person name="Susca A."/>
            <person name="Todd R.B."/>
            <person name="Tsang A."/>
            <person name="Unkles S.E."/>
            <person name="van de Wiele N."/>
            <person name="van Rossen-Uffink D."/>
            <person name="Oliveira J.V."/>
            <person name="Vesth T.C."/>
            <person name="Visser J."/>
            <person name="Yu J.-H."/>
            <person name="Zhou M."/>
            <person name="Andersen M.R."/>
            <person name="Archer D.B."/>
            <person name="Baker S.E."/>
            <person name="Benoit I."/>
            <person name="Brakhage A.A."/>
            <person name="Braus G.H."/>
            <person name="Fischer R."/>
            <person name="Frisvad J.C."/>
            <person name="Goldman G.H."/>
            <person name="Houbraken J."/>
            <person name="Oakley B."/>
            <person name="Pocsi I."/>
            <person name="Scazzocchio C."/>
            <person name="Seiboth B."/>
            <person name="vanKuyk P.A."/>
            <person name="Wortman J."/>
            <person name="Dyer P.S."/>
            <person name="Grigoriev I.V."/>
        </authorList>
    </citation>
    <scope>NUCLEOTIDE SEQUENCE [LARGE SCALE GENOMIC DNA]</scope>
    <source>
        <strain evidence="4">CBS 506.65</strain>
    </source>
</reference>
<feature type="compositionally biased region" description="Low complexity" evidence="1">
    <location>
        <begin position="585"/>
        <end position="594"/>
    </location>
</feature>
<dbReference type="GO" id="GO:0031625">
    <property type="term" value="F:ubiquitin protein ligase binding"/>
    <property type="evidence" value="ECO:0007669"/>
    <property type="project" value="TreeGrafter"/>
</dbReference>
<dbReference type="RefSeq" id="XP_022582617.1">
    <property type="nucleotide sequence ID" value="XM_022725753.1"/>
</dbReference>
<dbReference type="Gene3D" id="2.60.40.640">
    <property type="match status" value="1"/>
</dbReference>
<gene>
    <name evidence="3" type="ORF">ASPZODRAFT_1516368</name>
</gene>
<dbReference type="OrthoDB" id="3365616at2759"/>
<feature type="compositionally biased region" description="Polar residues" evidence="1">
    <location>
        <begin position="558"/>
        <end position="575"/>
    </location>
</feature>
<sequence length="594" mass="65308">MSATIHLDRPHTHFTNLDIITGKVLVHLISETSIGGIQVKLEGESKTRLAGPRHGQPDTSEKKRTELEVHKILYKVLAVFPTPEVLQAGSPGTAYTFAPGTYEYPFRFKFPFNNACSSHNSMLTNLNITGLKFEVARDPRQHVKKTLPPSLSSFPGEAEIKYYVKATIIRPQFYKENIRAFAGLNFFPIEPPRTRNPREETYARRQHQFSKPYMTPQKQRRGLFTKASTPSLRDLGGETPRVAVDARLPNPSILTCNEPIPLRVLVKQLSGTSETIFLQMLQIELIGYTHILAHDLTRTESSSWVILSRSNICTPLGKPTDAAGTEWSLDGNMWNTIPLPNTVAPSFETCNITRSYELEVRVGLSYGQIGNIKVSHASSIYLFFCISNGADFIYQPQVIVLPLRMPVKVYSGIAPPQALLDALAEPGQPSSSKNKPPDSDLRSGNVNGRPPVPPRPGPRPAPAEPLENNDDAPPSYEDAMAESLGPVDGPRRDRNPAAASSSESFDMLPSTPPESHSGSPPMSPPAARPLSTIKVPRSRPPEDNPPQYQPTPDTQPQGHSQTPQRRPSMPTSNLGVPNRKPLPRSSSSKSSGPS</sequence>
<dbReference type="EMBL" id="KV878339">
    <property type="protein sequence ID" value="OJJ48107.1"/>
    <property type="molecule type" value="Genomic_DNA"/>
</dbReference>
<dbReference type="VEuPathDB" id="FungiDB:ASPZODRAFT_1516368"/>
<evidence type="ECO:0000313" key="3">
    <source>
        <dbReference type="EMBL" id="OJJ48107.1"/>
    </source>
</evidence>
<protein>
    <recommendedName>
        <fullName evidence="2">Arrestin-like N-terminal domain-containing protein</fullName>
    </recommendedName>
</protein>
<dbReference type="PANTHER" id="PTHR11188">
    <property type="entry name" value="ARRESTIN DOMAIN CONTAINING PROTEIN"/>
    <property type="match status" value="1"/>
</dbReference>
<dbReference type="STRING" id="1073090.A0A1L9SM31"/>
<feature type="region of interest" description="Disordered" evidence="1">
    <location>
        <begin position="423"/>
        <end position="594"/>
    </location>
</feature>
<dbReference type="Proteomes" id="UP000184188">
    <property type="component" value="Unassembled WGS sequence"/>
</dbReference>
<dbReference type="PANTHER" id="PTHR11188:SF166">
    <property type="entry name" value="ARRESTIN (OR S-ANTIGEN), N-TERMINAL DOMAIN PROTEIN (AFU_ORTHOLOGUE AFUA_7G02050)"/>
    <property type="match status" value="1"/>
</dbReference>
<dbReference type="InterPro" id="IPR050357">
    <property type="entry name" value="Arrestin_domain-protein"/>
</dbReference>
<dbReference type="GO" id="GO:0005829">
    <property type="term" value="C:cytosol"/>
    <property type="evidence" value="ECO:0007669"/>
    <property type="project" value="TreeGrafter"/>
</dbReference>
<dbReference type="InterPro" id="IPR014752">
    <property type="entry name" value="Arrestin-like_C"/>
</dbReference>
<dbReference type="InterPro" id="IPR011021">
    <property type="entry name" value="Arrestin-like_N"/>
</dbReference>
<dbReference type="GO" id="GO:0030674">
    <property type="term" value="F:protein-macromolecule adaptor activity"/>
    <property type="evidence" value="ECO:0007669"/>
    <property type="project" value="TreeGrafter"/>
</dbReference>
<name>A0A1L9SM31_9EURO</name>
<keyword evidence="4" id="KW-1185">Reference proteome</keyword>